<proteinExistence type="predicted"/>
<protein>
    <recommendedName>
        <fullName evidence="4">DUF2189 domain-containing protein</fullName>
    </recommendedName>
</protein>
<keyword evidence="1" id="KW-0472">Membrane</keyword>
<reference evidence="2" key="1">
    <citation type="journal article" date="2014" name="Int. J. Syst. Evol. Microbiol.">
        <title>Complete genome sequence of Corynebacterium casei LMG S-19264T (=DSM 44701T), isolated from a smear-ripened cheese.</title>
        <authorList>
            <consortium name="US DOE Joint Genome Institute (JGI-PGF)"/>
            <person name="Walter F."/>
            <person name="Albersmeier A."/>
            <person name="Kalinowski J."/>
            <person name="Ruckert C."/>
        </authorList>
    </citation>
    <scope>NUCLEOTIDE SEQUENCE</scope>
    <source>
        <strain evidence="2">CGMCC 1.15725</strain>
    </source>
</reference>
<dbReference type="EMBL" id="BMJQ01000015">
    <property type="protein sequence ID" value="GGF38714.1"/>
    <property type="molecule type" value="Genomic_DNA"/>
</dbReference>
<keyword evidence="3" id="KW-1185">Reference proteome</keyword>
<feature type="transmembrane region" description="Helical" evidence="1">
    <location>
        <begin position="140"/>
        <end position="167"/>
    </location>
</feature>
<organism evidence="2 3">
    <name type="scientific">Aliidongia dinghuensis</name>
    <dbReference type="NCBI Taxonomy" id="1867774"/>
    <lineage>
        <taxon>Bacteria</taxon>
        <taxon>Pseudomonadati</taxon>
        <taxon>Pseudomonadota</taxon>
        <taxon>Alphaproteobacteria</taxon>
        <taxon>Rhodospirillales</taxon>
        <taxon>Dongiaceae</taxon>
        <taxon>Aliidongia</taxon>
    </lineage>
</organism>
<keyword evidence="1" id="KW-1133">Transmembrane helix</keyword>
<dbReference type="RefSeq" id="WP_189051008.1">
    <property type="nucleotide sequence ID" value="NZ_BMJQ01000015.1"/>
</dbReference>
<evidence type="ECO:0000313" key="2">
    <source>
        <dbReference type="EMBL" id="GGF38714.1"/>
    </source>
</evidence>
<dbReference type="Pfam" id="PF09955">
    <property type="entry name" value="DUF2189"/>
    <property type="match status" value="1"/>
</dbReference>
<evidence type="ECO:0008006" key="4">
    <source>
        <dbReference type="Google" id="ProtNLM"/>
    </source>
</evidence>
<name>A0A8J2YZ01_9PROT</name>
<evidence type="ECO:0000256" key="1">
    <source>
        <dbReference type="SAM" id="Phobius"/>
    </source>
</evidence>
<reference evidence="2" key="2">
    <citation type="submission" date="2020-09" db="EMBL/GenBank/DDBJ databases">
        <authorList>
            <person name="Sun Q."/>
            <person name="Zhou Y."/>
        </authorList>
    </citation>
    <scope>NUCLEOTIDE SEQUENCE</scope>
    <source>
        <strain evidence="2">CGMCC 1.15725</strain>
    </source>
</reference>
<comment type="caution">
    <text evidence="2">The sequence shown here is derived from an EMBL/GenBank/DDBJ whole genome shotgun (WGS) entry which is preliminary data.</text>
</comment>
<gene>
    <name evidence="2" type="ORF">GCM10011611_51340</name>
</gene>
<feature type="transmembrane region" description="Helical" evidence="1">
    <location>
        <begin position="94"/>
        <end position="114"/>
    </location>
</feature>
<accession>A0A8J2YZ01</accession>
<dbReference type="AlphaFoldDB" id="A0A8J2YZ01"/>
<evidence type="ECO:0000313" key="3">
    <source>
        <dbReference type="Proteomes" id="UP000646365"/>
    </source>
</evidence>
<sequence length="287" mass="31023">MTIRNPVEWGMSQVKLASDIVEHASHAVYHPTEDLDALRTEIHHITTADLRDAIRLGFEDFKAYRTDVVFLSIIYPILGVVLARAALGTGLIPLLFPLAAGFALVGPFAGVGLYEMSRRREQGISNGWSDAFGVFTSPSWGAIAVLGFLVMMVYIAWLVAAETIYMVTLGPEPPISMTAFVHDMFTTGAGWIMIGVGMGVGFLFAVMVLALGAIAFPLLIDHPVGVDTAIWTSMRAMMANPVPMALWGLTVAVGLFVGSIPAFVGLIVIMPVLGHATWHLYRKLVSH</sequence>
<dbReference type="Proteomes" id="UP000646365">
    <property type="component" value="Unassembled WGS sequence"/>
</dbReference>
<feature type="transmembrane region" description="Helical" evidence="1">
    <location>
        <begin position="68"/>
        <end position="87"/>
    </location>
</feature>
<feature type="transmembrane region" description="Helical" evidence="1">
    <location>
        <begin position="244"/>
        <end position="273"/>
    </location>
</feature>
<dbReference type="InterPro" id="IPR018692">
    <property type="entry name" value="DUF2189"/>
</dbReference>
<feature type="transmembrane region" description="Helical" evidence="1">
    <location>
        <begin position="188"/>
        <end position="216"/>
    </location>
</feature>
<keyword evidence="1" id="KW-0812">Transmembrane</keyword>